<dbReference type="Pfam" id="PF18433">
    <property type="entry name" value="DUF5610"/>
    <property type="match status" value="1"/>
</dbReference>
<dbReference type="EMBL" id="QFXE01000008">
    <property type="protein sequence ID" value="RDH86778.1"/>
    <property type="molecule type" value="Genomic_DNA"/>
</dbReference>
<dbReference type="InterPro" id="IPR041651">
    <property type="entry name" value="DUF5610"/>
</dbReference>
<accession>A0A370DPJ8</accession>
<organism evidence="2 3">
    <name type="scientific">endosymbiont of Escarpia spicata</name>
    <dbReference type="NCBI Taxonomy" id="2200908"/>
    <lineage>
        <taxon>Bacteria</taxon>
        <taxon>Pseudomonadati</taxon>
        <taxon>Pseudomonadota</taxon>
        <taxon>Gammaproteobacteria</taxon>
        <taxon>sulfur-oxidizing symbionts</taxon>
    </lineage>
</organism>
<proteinExistence type="predicted"/>
<name>A0A370DPJ8_9GAMM</name>
<gene>
    <name evidence="2" type="ORF">DIZ78_07765</name>
</gene>
<evidence type="ECO:0000313" key="2">
    <source>
        <dbReference type="EMBL" id="RDH86778.1"/>
    </source>
</evidence>
<feature type="domain" description="DUF5610" evidence="1">
    <location>
        <begin position="48"/>
        <end position="167"/>
    </location>
</feature>
<evidence type="ECO:0000259" key="1">
    <source>
        <dbReference type="Pfam" id="PF18433"/>
    </source>
</evidence>
<reference evidence="2 3" key="1">
    <citation type="journal article" date="2018" name="ISME J.">
        <title>Endosymbiont genomes yield clues of tubeworm success.</title>
        <authorList>
            <person name="Li Y."/>
            <person name="Liles M.R."/>
            <person name="Halanych K.M."/>
        </authorList>
    </citation>
    <scope>NUCLEOTIDE SEQUENCE [LARGE SCALE GENOMIC DNA]</scope>
    <source>
        <strain evidence="2">A1462</strain>
    </source>
</reference>
<evidence type="ECO:0000313" key="3">
    <source>
        <dbReference type="Proteomes" id="UP000254771"/>
    </source>
</evidence>
<keyword evidence="3" id="KW-1185">Reference proteome</keyword>
<dbReference type="Gene3D" id="1.10.132.90">
    <property type="match status" value="1"/>
</dbReference>
<comment type="caution">
    <text evidence="2">The sequence shown here is derived from an EMBL/GenBank/DDBJ whole genome shotgun (WGS) entry which is preliminary data.</text>
</comment>
<dbReference type="Proteomes" id="UP000254771">
    <property type="component" value="Unassembled WGS sequence"/>
</dbReference>
<protein>
    <recommendedName>
        <fullName evidence="1">DUF5610 domain-containing protein</fullName>
    </recommendedName>
</protein>
<dbReference type="AlphaFoldDB" id="A0A370DPJ8"/>
<sequence length="176" mass="19105">MTTPITSTGVKISDSHQPQSLNVQAQRMQLNAQIVSASAEFKSDTAGQPQALLFRSAIEKLNELLLPELGENAVQQAADSGIDFSPEATAERIVGFATGFLPVFLESHANEDPQAALDEFMQIIRDAIEQGFSEAREILDGLSVLEGDIAANIDTTFELVLEGLERFEIEMAPEDL</sequence>